<reference evidence="1 2" key="1">
    <citation type="submission" date="2023-01" db="EMBL/GenBank/DDBJ databases">
        <title>Analysis of 21 Apiospora genomes using comparative genomics revels a genus with tremendous synthesis potential of carbohydrate active enzymes and secondary metabolites.</title>
        <authorList>
            <person name="Sorensen T."/>
        </authorList>
    </citation>
    <scope>NUCLEOTIDE SEQUENCE [LARGE SCALE GENOMIC DNA]</scope>
    <source>
        <strain evidence="1 2">CBS 24483</strain>
    </source>
</reference>
<name>A0ABR1Q4W5_9PEZI</name>
<dbReference type="Proteomes" id="UP001391051">
    <property type="component" value="Unassembled WGS sequence"/>
</dbReference>
<keyword evidence="2" id="KW-1185">Reference proteome</keyword>
<gene>
    <name evidence="1" type="ORF">PG986_011351</name>
</gene>
<protein>
    <submittedName>
        <fullName evidence="1">Uncharacterized protein</fullName>
    </submittedName>
</protein>
<dbReference type="GeneID" id="92080635"/>
<dbReference type="RefSeq" id="XP_066697064.1">
    <property type="nucleotide sequence ID" value="XM_066847573.1"/>
</dbReference>
<organism evidence="1 2">
    <name type="scientific">Apiospora aurea</name>
    <dbReference type="NCBI Taxonomy" id="335848"/>
    <lineage>
        <taxon>Eukaryota</taxon>
        <taxon>Fungi</taxon>
        <taxon>Dikarya</taxon>
        <taxon>Ascomycota</taxon>
        <taxon>Pezizomycotina</taxon>
        <taxon>Sordariomycetes</taxon>
        <taxon>Xylariomycetidae</taxon>
        <taxon>Amphisphaeriales</taxon>
        <taxon>Apiosporaceae</taxon>
        <taxon>Apiospora</taxon>
    </lineage>
</organism>
<evidence type="ECO:0000313" key="1">
    <source>
        <dbReference type="EMBL" id="KAK7947030.1"/>
    </source>
</evidence>
<sequence>MRIRISDRAAQTQREVIKLPALYDGIGEFHKDFKVRGPVFCVIGHDDTRIPSASREFNLTLSQRAPYHVREPRASRWAGTGLPDTNNGLRVVLQEVVTMIVTVVVEPERRARFAGRRRRLGAAAAELSVPLVGQHQAVEPKCAQRLCPSPTGAEHG</sequence>
<accession>A0ABR1Q4W5</accession>
<proteinExistence type="predicted"/>
<evidence type="ECO:0000313" key="2">
    <source>
        <dbReference type="Proteomes" id="UP001391051"/>
    </source>
</evidence>
<dbReference type="EMBL" id="JAQQWE010000007">
    <property type="protein sequence ID" value="KAK7947030.1"/>
    <property type="molecule type" value="Genomic_DNA"/>
</dbReference>
<comment type="caution">
    <text evidence="1">The sequence shown here is derived from an EMBL/GenBank/DDBJ whole genome shotgun (WGS) entry which is preliminary data.</text>
</comment>